<dbReference type="EMBL" id="WJQU01000003">
    <property type="protein sequence ID" value="KAJ6640149.1"/>
    <property type="molecule type" value="Genomic_DNA"/>
</dbReference>
<comment type="caution">
    <text evidence="2">The sequence shown here is derived from an EMBL/GenBank/DDBJ whole genome shotgun (WGS) entry which is preliminary data.</text>
</comment>
<keyword evidence="1" id="KW-0732">Signal</keyword>
<keyword evidence="3" id="KW-1185">Reference proteome</keyword>
<feature type="signal peptide" evidence="1">
    <location>
        <begin position="1"/>
        <end position="17"/>
    </location>
</feature>
<accession>A0A9Q0MZQ8</accession>
<evidence type="ECO:0000313" key="3">
    <source>
        <dbReference type="Proteomes" id="UP001151699"/>
    </source>
</evidence>
<reference evidence="2" key="1">
    <citation type="submission" date="2022-07" db="EMBL/GenBank/DDBJ databases">
        <authorList>
            <person name="Trinca V."/>
            <person name="Uliana J.V.C."/>
            <person name="Torres T.T."/>
            <person name="Ward R.J."/>
            <person name="Monesi N."/>
        </authorList>
    </citation>
    <scope>NUCLEOTIDE SEQUENCE</scope>
    <source>
        <strain evidence="2">HSMRA1968</strain>
        <tissue evidence="2">Whole embryos</tissue>
    </source>
</reference>
<proteinExistence type="predicted"/>
<organism evidence="2 3">
    <name type="scientific">Pseudolycoriella hygida</name>
    <dbReference type="NCBI Taxonomy" id="35572"/>
    <lineage>
        <taxon>Eukaryota</taxon>
        <taxon>Metazoa</taxon>
        <taxon>Ecdysozoa</taxon>
        <taxon>Arthropoda</taxon>
        <taxon>Hexapoda</taxon>
        <taxon>Insecta</taxon>
        <taxon>Pterygota</taxon>
        <taxon>Neoptera</taxon>
        <taxon>Endopterygota</taxon>
        <taxon>Diptera</taxon>
        <taxon>Nematocera</taxon>
        <taxon>Sciaroidea</taxon>
        <taxon>Sciaridae</taxon>
        <taxon>Pseudolycoriella</taxon>
    </lineage>
</organism>
<dbReference type="Proteomes" id="UP001151699">
    <property type="component" value="Chromosome X"/>
</dbReference>
<dbReference type="AlphaFoldDB" id="A0A9Q0MZQ8"/>
<feature type="chain" id="PRO_5040336690" evidence="1">
    <location>
        <begin position="18"/>
        <end position="96"/>
    </location>
</feature>
<sequence length="96" mass="10627">MFIKTFVVIVFFAMAIASLIPDSGIVGSDVRMENVTCPDCVTCYLKCKCILPGTDIIKNFSDFIQPRPDHCPKCVCDDAEECAEPPNYKFCPTPAQ</sequence>
<gene>
    <name evidence="2" type="ORF">Bhyg_12898</name>
</gene>
<dbReference type="OrthoDB" id="10341545at2759"/>
<name>A0A9Q0MZQ8_9DIPT</name>
<protein>
    <submittedName>
        <fullName evidence="2">Uncharacterized protein</fullName>
    </submittedName>
</protein>
<evidence type="ECO:0000313" key="2">
    <source>
        <dbReference type="EMBL" id="KAJ6640149.1"/>
    </source>
</evidence>
<evidence type="ECO:0000256" key="1">
    <source>
        <dbReference type="SAM" id="SignalP"/>
    </source>
</evidence>